<dbReference type="PANTHER" id="PTHR22603:SF93">
    <property type="entry name" value="RE24176P"/>
    <property type="match status" value="1"/>
</dbReference>
<proteinExistence type="inferred from homology"/>
<evidence type="ECO:0000256" key="1">
    <source>
        <dbReference type="ARBA" id="ARBA00038211"/>
    </source>
</evidence>
<dbReference type="Gene3D" id="3.90.1200.10">
    <property type="match status" value="1"/>
</dbReference>
<feature type="non-terminal residue" evidence="2">
    <location>
        <position position="298"/>
    </location>
</feature>
<dbReference type="InterPro" id="IPR011009">
    <property type="entry name" value="Kinase-like_dom_sf"/>
</dbReference>
<keyword evidence="2" id="KW-0808">Transferase</keyword>
<dbReference type="GO" id="GO:0006646">
    <property type="term" value="P:phosphatidylethanolamine biosynthetic process"/>
    <property type="evidence" value="ECO:0007669"/>
    <property type="project" value="TreeGrafter"/>
</dbReference>
<dbReference type="GO" id="GO:0005737">
    <property type="term" value="C:cytoplasm"/>
    <property type="evidence" value="ECO:0007669"/>
    <property type="project" value="TreeGrafter"/>
</dbReference>
<name>A0A4P9ZYL3_9FUNG</name>
<dbReference type="GO" id="GO:0004103">
    <property type="term" value="F:choline kinase activity"/>
    <property type="evidence" value="ECO:0007669"/>
    <property type="project" value="TreeGrafter"/>
</dbReference>
<dbReference type="CDD" id="cd05157">
    <property type="entry name" value="ETNK_euk"/>
    <property type="match status" value="1"/>
</dbReference>
<dbReference type="EMBL" id="ML002326">
    <property type="protein sequence ID" value="RKP38826.1"/>
    <property type="molecule type" value="Genomic_DNA"/>
</dbReference>
<evidence type="ECO:0000313" key="3">
    <source>
        <dbReference type="Proteomes" id="UP000268162"/>
    </source>
</evidence>
<feature type="non-terminal residue" evidence="2">
    <location>
        <position position="1"/>
    </location>
</feature>
<dbReference type="Pfam" id="PF01633">
    <property type="entry name" value="Choline_kinase"/>
    <property type="match status" value="1"/>
</dbReference>
<accession>A0A4P9ZYL3</accession>
<comment type="similarity">
    <text evidence="1">Belongs to the choline/ethanolamine kinase family.</text>
</comment>
<dbReference type="Proteomes" id="UP000268162">
    <property type="component" value="Unassembled WGS sequence"/>
</dbReference>
<sequence length="298" mass="34538">QQLLLRIYGIGVDQLFEREKELYWLARLSELGIGPRMLAVFENGRVEEYLESTTLTRTDIRDPATSRHIAKRMCELHSIVNTFKPRPGCVPEVWVCIDKWYGTVSRKWAALESRLVKHGKPVDQLHIHKLGEDLDYLKARITAINSPIVFGHNDLQYGNILRLSDGSDELVVIDFEYAGYNYRGYDIANHFCEWAADYHSSAPHALDYTAYPTEEEQTRFLNAYIDEQIKLDPKKCPPEFLNDRAQALTSLLLEVACFRTASHLLWGLWGLLQASESDIDFDYFEYARQRLVAFREEL</sequence>
<dbReference type="PANTHER" id="PTHR22603">
    <property type="entry name" value="CHOLINE/ETHANOALAMINE KINASE"/>
    <property type="match status" value="1"/>
</dbReference>
<reference evidence="3" key="1">
    <citation type="journal article" date="2018" name="Nat. Microbiol.">
        <title>Leveraging single-cell genomics to expand the fungal tree of life.</title>
        <authorList>
            <person name="Ahrendt S.R."/>
            <person name="Quandt C.A."/>
            <person name="Ciobanu D."/>
            <person name="Clum A."/>
            <person name="Salamov A."/>
            <person name="Andreopoulos B."/>
            <person name="Cheng J.F."/>
            <person name="Woyke T."/>
            <person name="Pelin A."/>
            <person name="Henrissat B."/>
            <person name="Reynolds N.K."/>
            <person name="Benny G.L."/>
            <person name="Smith M.E."/>
            <person name="James T.Y."/>
            <person name="Grigoriev I.V."/>
        </authorList>
    </citation>
    <scope>NUCLEOTIDE SEQUENCE [LARGE SCALE GENOMIC DNA]</scope>
    <source>
        <strain evidence="3">RSA 468</strain>
    </source>
</reference>
<gene>
    <name evidence="2" type="ORF">BJ085DRAFT_9210</name>
</gene>
<evidence type="ECO:0000313" key="2">
    <source>
        <dbReference type="EMBL" id="RKP38826.1"/>
    </source>
</evidence>
<keyword evidence="2" id="KW-0418">Kinase</keyword>
<keyword evidence="3" id="KW-1185">Reference proteome</keyword>
<dbReference type="AlphaFoldDB" id="A0A4P9ZYL3"/>
<dbReference type="GO" id="GO:0004305">
    <property type="term" value="F:ethanolamine kinase activity"/>
    <property type="evidence" value="ECO:0007669"/>
    <property type="project" value="TreeGrafter"/>
</dbReference>
<dbReference type="STRING" id="215637.A0A4P9ZYL3"/>
<organism evidence="2 3">
    <name type="scientific">Dimargaris cristalligena</name>
    <dbReference type="NCBI Taxonomy" id="215637"/>
    <lineage>
        <taxon>Eukaryota</taxon>
        <taxon>Fungi</taxon>
        <taxon>Fungi incertae sedis</taxon>
        <taxon>Zoopagomycota</taxon>
        <taxon>Kickxellomycotina</taxon>
        <taxon>Dimargaritomycetes</taxon>
        <taxon>Dimargaritales</taxon>
        <taxon>Dimargaritaceae</taxon>
        <taxon>Dimargaris</taxon>
    </lineage>
</organism>
<dbReference type="SUPFAM" id="SSF56112">
    <property type="entry name" value="Protein kinase-like (PK-like)"/>
    <property type="match status" value="1"/>
</dbReference>
<dbReference type="Gene3D" id="3.30.200.20">
    <property type="entry name" value="Phosphorylase Kinase, domain 1"/>
    <property type="match status" value="1"/>
</dbReference>
<protein>
    <submittedName>
        <fullName evidence="2">Kinase-like domain-containing protein</fullName>
    </submittedName>
</protein>